<comment type="similarity">
    <text evidence="5 6">Belongs to the LipB family.</text>
</comment>
<keyword evidence="12" id="KW-1185">Reference proteome</keyword>
<dbReference type="PANTHER" id="PTHR10993">
    <property type="entry name" value="OCTANOYLTRANSFERASE"/>
    <property type="match status" value="1"/>
</dbReference>
<dbReference type="InterPro" id="IPR045864">
    <property type="entry name" value="aa-tRNA-synth_II/BPL/LPL"/>
</dbReference>
<dbReference type="CDD" id="cd16444">
    <property type="entry name" value="LipB"/>
    <property type="match status" value="1"/>
</dbReference>
<dbReference type="HAMAP" id="MF_00013">
    <property type="entry name" value="LipB"/>
    <property type="match status" value="1"/>
</dbReference>
<feature type="binding site" evidence="5 8">
    <location>
        <begin position="160"/>
        <end position="162"/>
    </location>
    <ligand>
        <name>substrate</name>
    </ligand>
</feature>
<dbReference type="RefSeq" id="WP_203413337.1">
    <property type="nucleotide sequence ID" value="NZ_CP060244.1"/>
</dbReference>
<feature type="binding site" evidence="5 8">
    <location>
        <begin position="82"/>
        <end position="89"/>
    </location>
    <ligand>
        <name>substrate</name>
    </ligand>
</feature>
<dbReference type="Gene3D" id="3.30.930.10">
    <property type="entry name" value="Bira Bifunctional Protein, Domain 2"/>
    <property type="match status" value="1"/>
</dbReference>
<accession>A0A7H1NTP1</accession>
<comment type="function">
    <text evidence="4 5 6">Catalyzes the transfer of endogenously produced octanoic acid from octanoyl-acyl-carrier-protein onto the lipoyl domains of lipoate-dependent enzymes. Lipoyl-ACP can also act as a substrate although octanoyl-ACP is likely to be the physiological substrate.</text>
</comment>
<protein>
    <recommendedName>
        <fullName evidence="5 6">Octanoyltransferase</fullName>
        <ecNumber evidence="5 6">2.3.1.181</ecNumber>
    </recommendedName>
    <alternativeName>
        <fullName evidence="5">Lipoate-protein ligase B</fullName>
    </alternativeName>
    <alternativeName>
        <fullName evidence="5">Lipoyl/octanoyl transferase</fullName>
    </alternativeName>
    <alternativeName>
        <fullName evidence="5">Octanoyl-[acyl-carrier-protein]-protein N-octanoyltransferase</fullName>
    </alternativeName>
</protein>
<dbReference type="InterPro" id="IPR004143">
    <property type="entry name" value="BPL_LPL_catalytic"/>
</dbReference>
<evidence type="ECO:0000256" key="6">
    <source>
        <dbReference type="PIRNR" id="PIRNR016262"/>
    </source>
</evidence>
<dbReference type="SUPFAM" id="SSF55681">
    <property type="entry name" value="Class II aaRS and biotin synthetases"/>
    <property type="match status" value="1"/>
</dbReference>
<evidence type="ECO:0000256" key="1">
    <source>
        <dbReference type="ARBA" id="ARBA00004821"/>
    </source>
</evidence>
<dbReference type="PIRSF" id="PIRSF016262">
    <property type="entry name" value="LPLase"/>
    <property type="match status" value="1"/>
</dbReference>
<name>A0A7H1NTP1_9PROT</name>
<dbReference type="Proteomes" id="UP000516349">
    <property type="component" value="Chromosome"/>
</dbReference>
<comment type="catalytic activity">
    <reaction evidence="5 6">
        <text>octanoyl-[ACP] + L-lysyl-[protein] = N(6)-octanoyl-L-lysyl-[protein] + holo-[ACP] + H(+)</text>
        <dbReference type="Rhea" id="RHEA:17665"/>
        <dbReference type="Rhea" id="RHEA-COMP:9636"/>
        <dbReference type="Rhea" id="RHEA-COMP:9685"/>
        <dbReference type="Rhea" id="RHEA-COMP:9752"/>
        <dbReference type="Rhea" id="RHEA-COMP:9928"/>
        <dbReference type="ChEBI" id="CHEBI:15378"/>
        <dbReference type="ChEBI" id="CHEBI:29969"/>
        <dbReference type="ChEBI" id="CHEBI:64479"/>
        <dbReference type="ChEBI" id="CHEBI:78463"/>
        <dbReference type="ChEBI" id="CHEBI:78809"/>
        <dbReference type="EC" id="2.3.1.181"/>
    </reaction>
</comment>
<dbReference type="GO" id="GO:0005737">
    <property type="term" value="C:cytoplasm"/>
    <property type="evidence" value="ECO:0007669"/>
    <property type="project" value="UniProtKB-SubCell"/>
</dbReference>
<comment type="miscellaneous">
    <text evidence="5">In the reaction, the free carboxyl group of octanoic acid is attached via an amide linkage to the epsilon-amino group of a specific lysine residue of lipoyl domains of lipoate-dependent enzymes.</text>
</comment>
<comment type="subcellular location">
    <subcellularLocation>
        <location evidence="5">Cytoplasm</location>
    </subcellularLocation>
</comment>
<dbReference type="UniPathway" id="UPA00538">
    <property type="reaction ID" value="UER00592"/>
</dbReference>
<evidence type="ECO:0000256" key="9">
    <source>
        <dbReference type="PIRSR" id="PIRSR016262-3"/>
    </source>
</evidence>
<proteinExistence type="inferred from homology"/>
<dbReference type="PROSITE" id="PS51733">
    <property type="entry name" value="BPL_LPL_CATALYTIC"/>
    <property type="match status" value="1"/>
</dbReference>
<comment type="pathway">
    <text evidence="1 5 6">Protein modification; protein lipoylation via endogenous pathway; protein N(6)-(lipoyl)lysine from octanoyl-[acyl-carrier-protein]: step 1/2.</text>
</comment>
<evidence type="ECO:0000259" key="10">
    <source>
        <dbReference type="PROSITE" id="PS51733"/>
    </source>
</evidence>
<reference evidence="11 12" key="1">
    <citation type="submission" date="2020-08" db="EMBL/GenBank/DDBJ databases">
        <title>Complete genome sequence of Entomobacter blattae G55GP.</title>
        <authorList>
            <person name="Poehlein A."/>
            <person name="Guzman J."/>
            <person name="Daniel R."/>
            <person name="Vilcinskas A."/>
        </authorList>
    </citation>
    <scope>NUCLEOTIDE SEQUENCE [LARGE SCALE GENOMIC DNA]</scope>
    <source>
        <strain evidence="11 12">G55GP</strain>
    </source>
</reference>
<feature type="site" description="Lowers pKa of active site Cys" evidence="5 9">
    <location>
        <position position="157"/>
    </location>
</feature>
<dbReference type="EC" id="2.3.1.181" evidence="5 6"/>
<dbReference type="PANTHER" id="PTHR10993:SF7">
    <property type="entry name" value="LIPOYLTRANSFERASE 2, MITOCHONDRIAL-RELATED"/>
    <property type="match status" value="1"/>
</dbReference>
<dbReference type="GO" id="GO:0033819">
    <property type="term" value="F:lipoyl(octanoyl) transferase activity"/>
    <property type="evidence" value="ECO:0007669"/>
    <property type="project" value="UniProtKB-EC"/>
</dbReference>
<keyword evidence="2 5" id="KW-0808">Transferase</keyword>
<feature type="active site" description="Acyl-thioester intermediate" evidence="5 7">
    <location>
        <position position="191"/>
    </location>
</feature>
<organism evidence="11 12">
    <name type="scientific">Entomobacter blattae</name>
    <dbReference type="NCBI Taxonomy" id="2762277"/>
    <lineage>
        <taxon>Bacteria</taxon>
        <taxon>Pseudomonadati</taxon>
        <taxon>Pseudomonadota</taxon>
        <taxon>Alphaproteobacteria</taxon>
        <taxon>Acetobacterales</taxon>
        <taxon>Acetobacteraceae</taxon>
        <taxon>Entomobacter</taxon>
    </lineage>
</organism>
<dbReference type="NCBIfam" id="TIGR00214">
    <property type="entry name" value="lipB"/>
    <property type="match status" value="1"/>
</dbReference>
<evidence type="ECO:0000256" key="3">
    <source>
        <dbReference type="ARBA" id="ARBA00023315"/>
    </source>
</evidence>
<gene>
    <name evidence="5 11" type="primary">lipB</name>
    <name evidence="11" type="ORF">JGUZn3_19390</name>
</gene>
<evidence type="ECO:0000313" key="12">
    <source>
        <dbReference type="Proteomes" id="UP000516349"/>
    </source>
</evidence>
<dbReference type="PROSITE" id="PS01313">
    <property type="entry name" value="LIPB"/>
    <property type="match status" value="1"/>
</dbReference>
<dbReference type="EMBL" id="CP060244">
    <property type="protein sequence ID" value="QNT79151.1"/>
    <property type="molecule type" value="Genomic_DNA"/>
</dbReference>
<dbReference type="KEGG" id="ebla:JGUZn3_19390"/>
<dbReference type="Pfam" id="PF21948">
    <property type="entry name" value="LplA-B_cat"/>
    <property type="match status" value="1"/>
</dbReference>
<feature type="binding site" evidence="5 8">
    <location>
        <begin position="173"/>
        <end position="175"/>
    </location>
    <ligand>
        <name>substrate</name>
    </ligand>
</feature>
<evidence type="ECO:0000256" key="5">
    <source>
        <dbReference type="HAMAP-Rule" id="MF_00013"/>
    </source>
</evidence>
<evidence type="ECO:0000256" key="8">
    <source>
        <dbReference type="PIRSR" id="PIRSR016262-2"/>
    </source>
</evidence>
<evidence type="ECO:0000313" key="11">
    <source>
        <dbReference type="EMBL" id="QNT79151.1"/>
    </source>
</evidence>
<dbReference type="InterPro" id="IPR020605">
    <property type="entry name" value="Octanoyltransferase_CS"/>
</dbReference>
<keyword evidence="3 5" id="KW-0012">Acyltransferase</keyword>
<feature type="domain" description="BPL/LPL catalytic" evidence="10">
    <location>
        <begin position="43"/>
        <end position="229"/>
    </location>
</feature>
<dbReference type="InterPro" id="IPR000544">
    <property type="entry name" value="Octanoyltransferase"/>
</dbReference>
<evidence type="ECO:0000256" key="7">
    <source>
        <dbReference type="PIRSR" id="PIRSR016262-1"/>
    </source>
</evidence>
<keyword evidence="5" id="KW-0963">Cytoplasm</keyword>
<dbReference type="NCBIfam" id="NF010921">
    <property type="entry name" value="PRK14341.1"/>
    <property type="match status" value="1"/>
</dbReference>
<evidence type="ECO:0000256" key="2">
    <source>
        <dbReference type="ARBA" id="ARBA00022679"/>
    </source>
</evidence>
<evidence type="ECO:0000256" key="4">
    <source>
        <dbReference type="ARBA" id="ARBA00024732"/>
    </source>
</evidence>
<dbReference type="GO" id="GO:0009249">
    <property type="term" value="P:protein lipoylation"/>
    <property type="evidence" value="ECO:0007669"/>
    <property type="project" value="InterPro"/>
</dbReference>
<sequence length="258" mass="29495">MTYRAIPKNHFLQTILHWQSSELIAYPDSITIMQQKIEEISKGKSPEILWFLQHPSLYTGGTSAKDEDIFNKKNFPAFRTGRGGQWTYHGPGQRIAYLMLDLTTRHGSIPPRNIHAYVHGLERWLIQALARFDIKGEQHPERIGVWVRDPKTGKEAKIAAIGVRITKWITWHGVAINIHPDLKHFQEIVPCGLADYDVTSLEKLGVNVSLKEFDRALIESWNDIFGENHLIPAETPPFPNPIDLQQNAPINQETHSML</sequence>
<dbReference type="AlphaFoldDB" id="A0A7H1NTP1"/>